<sequence>RQLLKKNKLRVLAVIGNWSLWTFVTILIFGQFLGSIWTTVNSVQHVQFGQSPDRGLYQVAGESDEPYTDRSFVCSLHGRIFKPRSVQKAIKVSSTAGVSASDSRIDGYRMVSRNQFEFGLEAYRMYSNVCDIVAAKLDTIVHICTALGYNVTIDKLRIVPDVNSKDMISLLNTLPVIILPYYDNSQFSRCAIPGSDGSACIFHLIDTPHREAYSIVRVMSRVAREKTTIELLGRPGGTWKHGWYEDLDGGKWHSDVVASNVTSSPDFHARDFDLQTSQEIVCSASTKDCGVQSMTQTWGSQLLLTENEVSSTSIVTLNGFHFGLFLYEGMIERVVESVYDLRIFISNISLVWLLFRWMVALIALLNGYRQGVSDLDAANIGVLSCCRGFHFLPIVLLPRLKMYLAIFSTIGCQFEGAQRALSETRTVMYPGIAELVLFSYSILNLLAKVLGRQVSDALFAPTLLFYCLMHTLRQDLAESGWLEYQGRVTTIVMSSEFAALSVVDFFQSDMMLRLNGNIKSLLWIKVAVYAASILLPLLWSRRQQLVDDDTQVTQLERALGLRLDASGGLTSELFRTYALNRGKDSNSR</sequence>
<evidence type="ECO:0000256" key="1">
    <source>
        <dbReference type="SAM" id="Phobius"/>
    </source>
</evidence>
<dbReference type="HOGENOM" id="CLU_013013_0_0_1"/>
<dbReference type="VEuPathDB" id="FungiDB:PYU1_G002663"/>
<keyword evidence="1" id="KW-0472">Membrane</keyword>
<dbReference type="AlphaFoldDB" id="K3WCH5"/>
<dbReference type="InParanoid" id="K3WCH5"/>
<organism evidence="2 3">
    <name type="scientific">Globisporangium ultimum (strain ATCC 200006 / CBS 805.95 / DAOM BR144)</name>
    <name type="common">Pythium ultimum</name>
    <dbReference type="NCBI Taxonomy" id="431595"/>
    <lineage>
        <taxon>Eukaryota</taxon>
        <taxon>Sar</taxon>
        <taxon>Stramenopiles</taxon>
        <taxon>Oomycota</taxon>
        <taxon>Peronosporomycetes</taxon>
        <taxon>Pythiales</taxon>
        <taxon>Pythiaceae</taxon>
        <taxon>Globisporangium</taxon>
    </lineage>
</organism>
<evidence type="ECO:0000313" key="2">
    <source>
        <dbReference type="EnsemblProtists" id="PYU1_T002666"/>
    </source>
</evidence>
<proteinExistence type="predicted"/>
<name>K3WCH5_GLOUD</name>
<dbReference type="eggNOG" id="ENOG502RVM9">
    <property type="taxonomic scope" value="Eukaryota"/>
</dbReference>
<dbReference type="EMBL" id="GL376628">
    <property type="status" value="NOT_ANNOTATED_CDS"/>
    <property type="molecule type" value="Genomic_DNA"/>
</dbReference>
<dbReference type="EnsemblProtists" id="PYU1_T002666">
    <property type="protein sequence ID" value="PYU1_T002666"/>
    <property type="gene ID" value="PYU1_G002663"/>
</dbReference>
<keyword evidence="1" id="KW-1133">Transmembrane helix</keyword>
<accession>K3WCH5</accession>
<feature type="transmembrane region" description="Helical" evidence="1">
    <location>
        <begin position="12"/>
        <end position="37"/>
    </location>
</feature>
<dbReference type="Proteomes" id="UP000019132">
    <property type="component" value="Unassembled WGS sequence"/>
</dbReference>
<reference evidence="3" key="2">
    <citation type="submission" date="2010-04" db="EMBL/GenBank/DDBJ databases">
        <authorList>
            <person name="Buell R."/>
            <person name="Hamilton J."/>
            <person name="Hostetler J."/>
        </authorList>
    </citation>
    <scope>NUCLEOTIDE SEQUENCE [LARGE SCALE GENOMIC DNA]</scope>
    <source>
        <strain evidence="3">DAOM:BR144</strain>
    </source>
</reference>
<protein>
    <submittedName>
        <fullName evidence="2">Uncharacterized protein</fullName>
    </submittedName>
</protein>
<evidence type="ECO:0000313" key="3">
    <source>
        <dbReference type="Proteomes" id="UP000019132"/>
    </source>
</evidence>
<reference evidence="3" key="1">
    <citation type="journal article" date="2010" name="Genome Biol.">
        <title>Genome sequence of the necrotrophic plant pathogen Pythium ultimum reveals original pathogenicity mechanisms and effector repertoire.</title>
        <authorList>
            <person name="Levesque C.A."/>
            <person name="Brouwer H."/>
            <person name="Cano L."/>
            <person name="Hamilton J.P."/>
            <person name="Holt C."/>
            <person name="Huitema E."/>
            <person name="Raffaele S."/>
            <person name="Robideau G.P."/>
            <person name="Thines M."/>
            <person name="Win J."/>
            <person name="Zerillo M.M."/>
            <person name="Beakes G.W."/>
            <person name="Boore J.L."/>
            <person name="Busam D."/>
            <person name="Dumas B."/>
            <person name="Ferriera S."/>
            <person name="Fuerstenberg S.I."/>
            <person name="Gachon C.M."/>
            <person name="Gaulin E."/>
            <person name="Govers F."/>
            <person name="Grenville-Briggs L."/>
            <person name="Horner N."/>
            <person name="Hostetler J."/>
            <person name="Jiang R.H."/>
            <person name="Johnson J."/>
            <person name="Krajaejun T."/>
            <person name="Lin H."/>
            <person name="Meijer H.J."/>
            <person name="Moore B."/>
            <person name="Morris P."/>
            <person name="Phuntmart V."/>
            <person name="Puiu D."/>
            <person name="Shetty J."/>
            <person name="Stajich J.E."/>
            <person name="Tripathy S."/>
            <person name="Wawra S."/>
            <person name="van West P."/>
            <person name="Whitty B.R."/>
            <person name="Coutinho P.M."/>
            <person name="Henrissat B."/>
            <person name="Martin F."/>
            <person name="Thomas P.D."/>
            <person name="Tyler B.M."/>
            <person name="De Vries R.P."/>
            <person name="Kamoun S."/>
            <person name="Yandell M."/>
            <person name="Tisserat N."/>
            <person name="Buell C.R."/>
        </authorList>
    </citation>
    <scope>NUCLEOTIDE SEQUENCE</scope>
    <source>
        <strain evidence="3">DAOM:BR144</strain>
    </source>
</reference>
<keyword evidence="3" id="KW-1185">Reference proteome</keyword>
<reference evidence="2" key="3">
    <citation type="submission" date="2015-02" db="UniProtKB">
        <authorList>
            <consortium name="EnsemblProtists"/>
        </authorList>
    </citation>
    <scope>IDENTIFICATION</scope>
    <source>
        <strain evidence="2">DAOM BR144</strain>
    </source>
</reference>
<keyword evidence="1" id="KW-0812">Transmembrane</keyword>